<dbReference type="VEuPathDB" id="VectorBase:ASIC014711"/>
<dbReference type="EMBL" id="ATLV01021532">
    <property type="status" value="NOT_ANNOTATED_CDS"/>
    <property type="molecule type" value="Genomic_DNA"/>
</dbReference>
<organism evidence="2">
    <name type="scientific">Anopheles sinensis</name>
    <name type="common">Mosquito</name>
    <dbReference type="NCBI Taxonomy" id="74873"/>
    <lineage>
        <taxon>Eukaryota</taxon>
        <taxon>Metazoa</taxon>
        <taxon>Ecdysozoa</taxon>
        <taxon>Arthropoda</taxon>
        <taxon>Hexapoda</taxon>
        <taxon>Insecta</taxon>
        <taxon>Pterygota</taxon>
        <taxon>Neoptera</taxon>
        <taxon>Endopterygota</taxon>
        <taxon>Diptera</taxon>
        <taxon>Nematocera</taxon>
        <taxon>Culicoidea</taxon>
        <taxon>Culicidae</taxon>
        <taxon>Anophelinae</taxon>
        <taxon>Anopheles</taxon>
    </lineage>
</organism>
<dbReference type="EnsemblMetazoa" id="ASIC014711-RA">
    <property type="protein sequence ID" value="ASIC014711-PA"/>
    <property type="gene ID" value="ASIC014711"/>
</dbReference>
<dbReference type="Proteomes" id="UP000030765">
    <property type="component" value="Unassembled WGS sequence"/>
</dbReference>
<evidence type="ECO:0000313" key="3">
    <source>
        <dbReference type="EnsemblMetazoa" id="ASIC014711-PA"/>
    </source>
</evidence>
<feature type="region of interest" description="Disordered" evidence="1">
    <location>
        <begin position="1"/>
        <end position="32"/>
    </location>
</feature>
<keyword evidence="4" id="KW-1185">Reference proteome</keyword>
<reference evidence="3" key="2">
    <citation type="submission" date="2020-05" db="UniProtKB">
        <authorList>
            <consortium name="EnsemblMetazoa"/>
        </authorList>
    </citation>
    <scope>IDENTIFICATION</scope>
</reference>
<evidence type="ECO:0000313" key="4">
    <source>
        <dbReference type="Proteomes" id="UP000030765"/>
    </source>
</evidence>
<name>A0A084W8Y5_ANOSI</name>
<gene>
    <name evidence="2" type="ORF">ZHAS_00014711</name>
</gene>
<evidence type="ECO:0000313" key="2">
    <source>
        <dbReference type="EMBL" id="KFB46679.1"/>
    </source>
</evidence>
<dbReference type="EMBL" id="KE525320">
    <property type="protein sequence ID" value="KFB46679.1"/>
    <property type="molecule type" value="Genomic_DNA"/>
</dbReference>
<feature type="compositionally biased region" description="Basic and acidic residues" evidence="1">
    <location>
        <begin position="1"/>
        <end position="11"/>
    </location>
</feature>
<accession>A0A084W8Y5</accession>
<sequence length="71" mass="7591">MLQGVFDRRETQTGFRLEAQNRPNVDGAAPQSPARCPIITLNIFTSGADGHEGLAAIFADILLSPPPGSRE</sequence>
<proteinExistence type="predicted"/>
<dbReference type="AlphaFoldDB" id="A0A084W8Y5"/>
<reference evidence="2 4" key="1">
    <citation type="journal article" date="2014" name="BMC Genomics">
        <title>Genome sequence of Anopheles sinensis provides insight into genetics basis of mosquito competence for malaria parasites.</title>
        <authorList>
            <person name="Zhou D."/>
            <person name="Zhang D."/>
            <person name="Ding G."/>
            <person name="Shi L."/>
            <person name="Hou Q."/>
            <person name="Ye Y."/>
            <person name="Xu Y."/>
            <person name="Zhou H."/>
            <person name="Xiong C."/>
            <person name="Li S."/>
            <person name="Yu J."/>
            <person name="Hong S."/>
            <person name="Yu X."/>
            <person name="Zou P."/>
            <person name="Chen C."/>
            <person name="Chang X."/>
            <person name="Wang W."/>
            <person name="Lv Y."/>
            <person name="Sun Y."/>
            <person name="Ma L."/>
            <person name="Shen B."/>
            <person name="Zhu C."/>
        </authorList>
    </citation>
    <scope>NUCLEOTIDE SEQUENCE [LARGE SCALE GENOMIC DNA]</scope>
</reference>
<evidence type="ECO:0000256" key="1">
    <source>
        <dbReference type="SAM" id="MobiDB-lite"/>
    </source>
</evidence>
<protein>
    <submittedName>
        <fullName evidence="2 3">Putative DNA binding helix-turn helix protein</fullName>
    </submittedName>
</protein>